<evidence type="ECO:0000259" key="6">
    <source>
        <dbReference type="SMART" id="SM00829"/>
    </source>
</evidence>
<keyword evidence="3" id="KW-0479">Metal-binding</keyword>
<dbReference type="OrthoDB" id="9781031at2"/>
<dbReference type="GO" id="GO:0046872">
    <property type="term" value="F:metal ion binding"/>
    <property type="evidence" value="ECO:0007669"/>
    <property type="project" value="UniProtKB-KW"/>
</dbReference>
<protein>
    <recommendedName>
        <fullName evidence="6">Enoyl reductase (ER) domain-containing protein</fullName>
    </recommendedName>
</protein>
<comment type="similarity">
    <text evidence="2">Belongs to the zinc-containing alcohol dehydrogenase family.</text>
</comment>
<proteinExistence type="inferred from homology"/>
<dbReference type="KEGG" id="cohn:KCTCHS21_56740"/>
<dbReference type="SMART" id="SM00829">
    <property type="entry name" value="PKS_ER"/>
    <property type="match status" value="1"/>
</dbReference>
<dbReference type="CDD" id="cd08255">
    <property type="entry name" value="2-desacetyl-2-hydroxyethyl_bacteriochlorophyllide_like"/>
    <property type="match status" value="1"/>
</dbReference>
<dbReference type="AlphaFoldDB" id="A0A3T1DEE5"/>
<feature type="domain" description="Enoyl reductase (ER)" evidence="6">
    <location>
        <begin position="9"/>
        <end position="320"/>
    </location>
</feature>
<comment type="cofactor">
    <cofactor evidence="1">
        <name>Zn(2+)</name>
        <dbReference type="ChEBI" id="CHEBI:29105"/>
    </cofactor>
</comment>
<keyword evidence="4" id="KW-0862">Zinc</keyword>
<dbReference type="EMBL" id="AP019400">
    <property type="protein sequence ID" value="BBI36275.1"/>
    <property type="molecule type" value="Genomic_DNA"/>
</dbReference>
<keyword evidence="5" id="KW-0560">Oxidoreductase</keyword>
<dbReference type="SUPFAM" id="SSF51735">
    <property type="entry name" value="NAD(P)-binding Rossmann-fold domains"/>
    <property type="match status" value="1"/>
</dbReference>
<name>A0A3T1DEE5_9BACL</name>
<dbReference type="PANTHER" id="PTHR43350:SF19">
    <property type="entry name" value="D-GULOSIDE 3-DEHYDROGENASE"/>
    <property type="match status" value="1"/>
</dbReference>
<gene>
    <name evidence="7" type="ORF">KCTCHS21_56740</name>
</gene>
<keyword evidence="8" id="KW-1185">Reference proteome</keyword>
<evidence type="ECO:0000256" key="2">
    <source>
        <dbReference type="ARBA" id="ARBA00008072"/>
    </source>
</evidence>
<dbReference type="RefSeq" id="WP_130615627.1">
    <property type="nucleotide sequence ID" value="NZ_AP019400.1"/>
</dbReference>
<dbReference type="InterPro" id="IPR020843">
    <property type="entry name" value="ER"/>
</dbReference>
<evidence type="ECO:0000313" key="8">
    <source>
        <dbReference type="Proteomes" id="UP000289856"/>
    </source>
</evidence>
<dbReference type="Proteomes" id="UP000289856">
    <property type="component" value="Chromosome"/>
</dbReference>
<reference evidence="7 8" key="1">
    <citation type="submission" date="2019-01" db="EMBL/GenBank/DDBJ databases">
        <title>Complete genome sequence of Cohnella hallensis HS21 isolated from Korean fir (Abies koreana) rhizospheric soil.</title>
        <authorList>
            <person name="Jiang L."/>
            <person name="Kang S.W."/>
            <person name="Kim S."/>
            <person name="Jung J."/>
            <person name="Kim C.Y."/>
            <person name="Kim D.H."/>
            <person name="Kim S.W."/>
            <person name="Lee J."/>
        </authorList>
    </citation>
    <scope>NUCLEOTIDE SEQUENCE [LARGE SCALE GENOMIC DNA]</scope>
    <source>
        <strain evidence="7 8">HS21</strain>
    </source>
</reference>
<dbReference type="InterPro" id="IPR011032">
    <property type="entry name" value="GroES-like_sf"/>
</dbReference>
<dbReference type="Gene3D" id="3.40.50.720">
    <property type="entry name" value="NAD(P)-binding Rossmann-like Domain"/>
    <property type="match status" value="1"/>
</dbReference>
<evidence type="ECO:0000256" key="3">
    <source>
        <dbReference type="ARBA" id="ARBA00022723"/>
    </source>
</evidence>
<dbReference type="InterPro" id="IPR013149">
    <property type="entry name" value="ADH-like_C"/>
</dbReference>
<dbReference type="PANTHER" id="PTHR43350">
    <property type="entry name" value="NAD-DEPENDENT ALCOHOL DEHYDROGENASE"/>
    <property type="match status" value="1"/>
</dbReference>
<dbReference type="GO" id="GO:0016491">
    <property type="term" value="F:oxidoreductase activity"/>
    <property type="evidence" value="ECO:0007669"/>
    <property type="project" value="UniProtKB-KW"/>
</dbReference>
<evidence type="ECO:0000256" key="4">
    <source>
        <dbReference type="ARBA" id="ARBA00022833"/>
    </source>
</evidence>
<sequence>MRRVVVRDGVPALEDFEPGVLGDNEVRILTEYSAISPGTELMHLRNKAALVLPGYSGVGIVEAVGGAVEHLRPGQRAAVYGVPTHSEIIVAPKHLSVPVPDSVDPREAAFAGLGTIAIHALRQADVHFGESLLVVGLGILGQLVAQVGYAASSIVLATDKLETRSRVANQCMPSAYVASSDEMLAEQLKKHTEGGQGVDCVLLCAGGCNDTLLDESIGWLRDRGRIVIVGVPNPIFNRNALFSKEVDIRISRAGGPGRYDEIYEKAGVDYPLGYVRWTEGRNLAAYIRLLQEKRIKVNPMITSEWSLSEIGEAYRRCSEAPGDELGMLLKIG</sequence>
<dbReference type="InterPro" id="IPR036291">
    <property type="entry name" value="NAD(P)-bd_dom_sf"/>
</dbReference>
<evidence type="ECO:0000313" key="7">
    <source>
        <dbReference type="EMBL" id="BBI36275.1"/>
    </source>
</evidence>
<organism evidence="7 8">
    <name type="scientific">Cohnella abietis</name>
    <dbReference type="NCBI Taxonomy" id="2507935"/>
    <lineage>
        <taxon>Bacteria</taxon>
        <taxon>Bacillati</taxon>
        <taxon>Bacillota</taxon>
        <taxon>Bacilli</taxon>
        <taxon>Bacillales</taxon>
        <taxon>Paenibacillaceae</taxon>
        <taxon>Cohnella</taxon>
    </lineage>
</organism>
<dbReference type="SUPFAM" id="SSF50129">
    <property type="entry name" value="GroES-like"/>
    <property type="match status" value="1"/>
</dbReference>
<dbReference type="Gene3D" id="3.90.180.10">
    <property type="entry name" value="Medium-chain alcohol dehydrogenases, catalytic domain"/>
    <property type="match status" value="2"/>
</dbReference>
<evidence type="ECO:0000256" key="5">
    <source>
        <dbReference type="ARBA" id="ARBA00023002"/>
    </source>
</evidence>
<accession>A0A3T1DEE5</accession>
<evidence type="ECO:0000256" key="1">
    <source>
        <dbReference type="ARBA" id="ARBA00001947"/>
    </source>
</evidence>
<dbReference type="Pfam" id="PF00107">
    <property type="entry name" value="ADH_zinc_N"/>
    <property type="match status" value="1"/>
</dbReference>